<proteinExistence type="inferred from homology"/>
<protein>
    <recommendedName>
        <fullName evidence="1">2-hydroxychromene-2-carboxylate isomerase</fullName>
        <ecNumber evidence="1">5.99.1.4</ecNumber>
    </recommendedName>
</protein>
<sequence>MKLELFFDCSSPWAYLGFEEAQPLAEELGLDLVFRPVLVGGVFNAVNTSVYHVREKVPAKAAWVGKDLRDWARLTGHEIHFPPAVFPVNSAKAMRACLLLEERGALIAFARAAFEAYWSRGADISQERVLEGICRSVGIDADSVVPRLGDTDLKDRLRANTDELIARGGFGVPTFFLKRSDMYFGVDRLPMVREAVRRARAG</sequence>
<feature type="domain" description="DSBA-like thioredoxin" evidence="2">
    <location>
        <begin position="3"/>
        <end position="196"/>
    </location>
</feature>
<evidence type="ECO:0000256" key="1">
    <source>
        <dbReference type="PIRNR" id="PIRNR006386"/>
    </source>
</evidence>
<dbReference type="InterPro" id="IPR051924">
    <property type="entry name" value="GST_Kappa/NadH"/>
</dbReference>
<keyword evidence="1 3" id="KW-0413">Isomerase</keyword>
<dbReference type="InterPro" id="IPR001853">
    <property type="entry name" value="DSBA-like_thioredoxin_dom"/>
</dbReference>
<dbReference type="Gene3D" id="3.40.30.10">
    <property type="entry name" value="Glutaredoxin"/>
    <property type="match status" value="1"/>
</dbReference>
<reference evidence="4" key="1">
    <citation type="journal article" date="2019" name="Int. J. Syst. Evol. Microbiol.">
        <title>The Global Catalogue of Microorganisms (GCM) 10K type strain sequencing project: providing services to taxonomists for standard genome sequencing and annotation.</title>
        <authorList>
            <consortium name="The Broad Institute Genomics Platform"/>
            <consortium name="The Broad Institute Genome Sequencing Center for Infectious Disease"/>
            <person name="Wu L."/>
            <person name="Ma J."/>
        </authorList>
    </citation>
    <scope>NUCLEOTIDE SEQUENCE [LARGE SCALE GENOMIC DNA]</scope>
    <source>
        <strain evidence="4">CCUG 62982</strain>
    </source>
</reference>
<evidence type="ECO:0000313" key="3">
    <source>
        <dbReference type="EMBL" id="MFD0945632.1"/>
    </source>
</evidence>
<dbReference type="EC" id="5.99.1.4" evidence="1"/>
<dbReference type="InterPro" id="IPR044087">
    <property type="entry name" value="NahD-like"/>
</dbReference>
<evidence type="ECO:0000313" key="4">
    <source>
        <dbReference type="Proteomes" id="UP001596977"/>
    </source>
</evidence>
<name>A0ABW3H464_9SPHN</name>
<evidence type="ECO:0000259" key="2">
    <source>
        <dbReference type="Pfam" id="PF01323"/>
    </source>
</evidence>
<organism evidence="3 4">
    <name type="scientific">Sphingomonas canadensis</name>
    <dbReference type="NCBI Taxonomy" id="1219257"/>
    <lineage>
        <taxon>Bacteria</taxon>
        <taxon>Pseudomonadati</taxon>
        <taxon>Pseudomonadota</taxon>
        <taxon>Alphaproteobacteria</taxon>
        <taxon>Sphingomonadales</taxon>
        <taxon>Sphingomonadaceae</taxon>
        <taxon>Sphingomonas</taxon>
    </lineage>
</organism>
<dbReference type="EMBL" id="JBHTJG010000001">
    <property type="protein sequence ID" value="MFD0945632.1"/>
    <property type="molecule type" value="Genomic_DNA"/>
</dbReference>
<dbReference type="PIRSF" id="PIRSF006386">
    <property type="entry name" value="HCCAis_GSTk"/>
    <property type="match status" value="1"/>
</dbReference>
<accession>A0ABW3H464</accession>
<dbReference type="CDD" id="cd03022">
    <property type="entry name" value="DsbA_HCCA_Iso"/>
    <property type="match status" value="1"/>
</dbReference>
<dbReference type="PANTHER" id="PTHR42943:SF2">
    <property type="entry name" value="GLUTATHIONE S-TRANSFERASE KAPPA 1"/>
    <property type="match status" value="1"/>
</dbReference>
<dbReference type="GO" id="GO:0016853">
    <property type="term" value="F:isomerase activity"/>
    <property type="evidence" value="ECO:0007669"/>
    <property type="project" value="UniProtKB-KW"/>
</dbReference>
<dbReference type="SUPFAM" id="SSF52833">
    <property type="entry name" value="Thioredoxin-like"/>
    <property type="match status" value="1"/>
</dbReference>
<comment type="similarity">
    <text evidence="1">Belongs to the GST superfamily. NadH family.</text>
</comment>
<dbReference type="RefSeq" id="WP_264942134.1">
    <property type="nucleotide sequence ID" value="NZ_JAPDRA010000001.1"/>
</dbReference>
<dbReference type="InterPro" id="IPR014440">
    <property type="entry name" value="HCCAis_GSTk"/>
</dbReference>
<dbReference type="PANTHER" id="PTHR42943">
    <property type="entry name" value="GLUTATHIONE S-TRANSFERASE KAPPA"/>
    <property type="match status" value="1"/>
</dbReference>
<gene>
    <name evidence="3" type="ORF">ACFQ1E_04710</name>
</gene>
<comment type="catalytic activity">
    <reaction evidence="1">
        <text>2-hydroxychromene-2-carboxylate = (3E)-4-(2-hydroxyphenyl)-2-oxobut-3-enoate</text>
        <dbReference type="Rhea" id="RHEA:27401"/>
        <dbReference type="ChEBI" id="CHEBI:59350"/>
        <dbReference type="ChEBI" id="CHEBI:59353"/>
        <dbReference type="EC" id="5.99.1.4"/>
    </reaction>
</comment>
<dbReference type="Pfam" id="PF01323">
    <property type="entry name" value="DSBA"/>
    <property type="match status" value="1"/>
</dbReference>
<dbReference type="InterPro" id="IPR036249">
    <property type="entry name" value="Thioredoxin-like_sf"/>
</dbReference>
<keyword evidence="4" id="KW-1185">Reference proteome</keyword>
<comment type="caution">
    <text evidence="3">The sequence shown here is derived from an EMBL/GenBank/DDBJ whole genome shotgun (WGS) entry which is preliminary data.</text>
</comment>
<dbReference type="Proteomes" id="UP001596977">
    <property type="component" value="Unassembled WGS sequence"/>
</dbReference>